<comment type="similarity">
    <text evidence="5">Belongs to the L2HGDH family.</text>
</comment>
<evidence type="ECO:0000256" key="2">
    <source>
        <dbReference type="ARBA" id="ARBA00022630"/>
    </source>
</evidence>
<name>A0A8J7WV51_9ACTN</name>
<keyword evidence="4" id="KW-0560">Oxidoreductase</keyword>
<dbReference type="GO" id="GO:0005737">
    <property type="term" value="C:cytoplasm"/>
    <property type="evidence" value="ECO:0007669"/>
    <property type="project" value="TreeGrafter"/>
</dbReference>
<dbReference type="Pfam" id="PF01266">
    <property type="entry name" value="DAO"/>
    <property type="match status" value="1"/>
</dbReference>
<dbReference type="InterPro" id="IPR036188">
    <property type="entry name" value="FAD/NAD-bd_sf"/>
</dbReference>
<dbReference type="AlphaFoldDB" id="A0A8J7WV51"/>
<dbReference type="PANTHER" id="PTHR43104:SF2">
    <property type="entry name" value="L-2-HYDROXYGLUTARATE DEHYDROGENASE, MITOCHONDRIAL"/>
    <property type="match status" value="1"/>
</dbReference>
<keyword evidence="3" id="KW-0274">FAD</keyword>
<accession>A0A8J7WV51</accession>
<evidence type="ECO:0000256" key="4">
    <source>
        <dbReference type="ARBA" id="ARBA00023002"/>
    </source>
</evidence>
<dbReference type="RefSeq" id="WP_211471414.1">
    <property type="nucleotide sequence ID" value="NZ_JAGSXH010000145.1"/>
</dbReference>
<evidence type="ECO:0000256" key="5">
    <source>
        <dbReference type="ARBA" id="ARBA00037941"/>
    </source>
</evidence>
<sequence length="204" mass="21339">MIPEHSAARPPARRRIGVVGAGIVGLAVARRLAEVGGDEVTVLEKESEVAAHQTGHNSGVVHSGLYYTPGSLKAVLCRRGVDLLQEFCADKGLEYREIGKVVVARDALEVERLRELERRAKANGVPGVAWLEPGALREIEPNVRGLAALHSPKSAIVDYRAVARALADDVTASGGELLLGRAVTRIASEGGRVAIYLGGGGGGG</sequence>
<organism evidence="7 8">
    <name type="scientific">Actinocrinis puniceicyclus</name>
    <dbReference type="NCBI Taxonomy" id="977794"/>
    <lineage>
        <taxon>Bacteria</taxon>
        <taxon>Bacillati</taxon>
        <taxon>Actinomycetota</taxon>
        <taxon>Actinomycetes</taxon>
        <taxon>Catenulisporales</taxon>
        <taxon>Actinospicaceae</taxon>
        <taxon>Actinocrinis</taxon>
    </lineage>
</organism>
<feature type="domain" description="FAD dependent oxidoreductase" evidence="6">
    <location>
        <begin position="16"/>
        <end position="194"/>
    </location>
</feature>
<keyword evidence="2" id="KW-0285">Flavoprotein</keyword>
<evidence type="ECO:0000313" key="8">
    <source>
        <dbReference type="Proteomes" id="UP000677913"/>
    </source>
</evidence>
<dbReference type="Proteomes" id="UP000677913">
    <property type="component" value="Unassembled WGS sequence"/>
</dbReference>
<comment type="caution">
    <text evidence="7">The sequence shown here is derived from an EMBL/GenBank/DDBJ whole genome shotgun (WGS) entry which is preliminary data.</text>
</comment>
<dbReference type="InterPro" id="IPR006076">
    <property type="entry name" value="FAD-dep_OxRdtase"/>
</dbReference>
<dbReference type="Gene3D" id="3.30.9.10">
    <property type="entry name" value="D-Amino Acid Oxidase, subunit A, domain 2"/>
    <property type="match status" value="1"/>
</dbReference>
<reference evidence="7" key="1">
    <citation type="submission" date="2021-04" db="EMBL/GenBank/DDBJ databases">
        <title>Genome based classification of Actinospica acidithermotolerans sp. nov., an actinobacterium isolated from an Indonesian hot spring.</title>
        <authorList>
            <person name="Kusuma A.B."/>
            <person name="Putra K.E."/>
            <person name="Nafisah S."/>
            <person name="Loh J."/>
            <person name="Nouioui I."/>
            <person name="Goodfellow M."/>
        </authorList>
    </citation>
    <scope>NUCLEOTIDE SEQUENCE</scope>
    <source>
        <strain evidence="7">DSM 45618</strain>
    </source>
</reference>
<evidence type="ECO:0000259" key="6">
    <source>
        <dbReference type="Pfam" id="PF01266"/>
    </source>
</evidence>
<evidence type="ECO:0000313" key="7">
    <source>
        <dbReference type="EMBL" id="MBS2966390.1"/>
    </source>
</evidence>
<dbReference type="EMBL" id="JAGSXH010000145">
    <property type="protein sequence ID" value="MBS2966390.1"/>
    <property type="molecule type" value="Genomic_DNA"/>
</dbReference>
<dbReference type="GO" id="GO:0047545">
    <property type="term" value="F:(S)-2-hydroxyglutarate dehydrogenase activity"/>
    <property type="evidence" value="ECO:0007669"/>
    <property type="project" value="TreeGrafter"/>
</dbReference>
<dbReference type="Gene3D" id="3.50.50.60">
    <property type="entry name" value="FAD/NAD(P)-binding domain"/>
    <property type="match status" value="1"/>
</dbReference>
<evidence type="ECO:0000256" key="1">
    <source>
        <dbReference type="ARBA" id="ARBA00001974"/>
    </source>
</evidence>
<dbReference type="SUPFAM" id="SSF51905">
    <property type="entry name" value="FAD/NAD(P)-binding domain"/>
    <property type="match status" value="1"/>
</dbReference>
<gene>
    <name evidence="7" type="ORF">KGA66_25335</name>
</gene>
<dbReference type="PANTHER" id="PTHR43104">
    <property type="entry name" value="L-2-HYDROXYGLUTARATE DEHYDROGENASE, MITOCHONDRIAL"/>
    <property type="match status" value="1"/>
</dbReference>
<keyword evidence="8" id="KW-1185">Reference proteome</keyword>
<protein>
    <submittedName>
        <fullName evidence="7">FAD-dependent oxidoreductase</fullName>
    </submittedName>
</protein>
<feature type="non-terminal residue" evidence="7">
    <location>
        <position position="204"/>
    </location>
</feature>
<evidence type="ECO:0000256" key="3">
    <source>
        <dbReference type="ARBA" id="ARBA00022827"/>
    </source>
</evidence>
<comment type="cofactor">
    <cofactor evidence="1">
        <name>FAD</name>
        <dbReference type="ChEBI" id="CHEBI:57692"/>
    </cofactor>
</comment>
<proteinExistence type="inferred from homology"/>